<dbReference type="EMBL" id="ML732221">
    <property type="protein sequence ID" value="KAB8073776.1"/>
    <property type="molecule type" value="Genomic_DNA"/>
</dbReference>
<keyword evidence="1" id="KW-0812">Transmembrane</keyword>
<dbReference type="InterPro" id="IPR029044">
    <property type="entry name" value="Nucleotide-diphossugar_trans"/>
</dbReference>
<feature type="transmembrane region" description="Helical" evidence="1">
    <location>
        <begin position="440"/>
        <end position="461"/>
    </location>
</feature>
<proteinExistence type="predicted"/>
<accession>A0A5N5WYZ1</accession>
<keyword evidence="1" id="KW-1133">Transmembrane helix</keyword>
<name>A0A5N5WYZ1_9EURO</name>
<dbReference type="Gene3D" id="3.90.550.10">
    <property type="entry name" value="Spore Coat Polysaccharide Biosynthesis Protein SpsA, Chain A"/>
    <property type="match status" value="1"/>
</dbReference>
<dbReference type="PANTHER" id="PTHR36851:SF1">
    <property type="entry name" value="GLYCO_TRANS_2-LIKE DOMAIN-CONTAINING PROTEIN"/>
    <property type="match status" value="1"/>
</dbReference>
<protein>
    <submittedName>
        <fullName evidence="3">Glycosyl transferase family group 2-domain-containing protein</fullName>
    </submittedName>
</protein>
<dbReference type="InterPro" id="IPR001173">
    <property type="entry name" value="Glyco_trans_2-like"/>
</dbReference>
<dbReference type="Proteomes" id="UP000326565">
    <property type="component" value="Unassembled WGS sequence"/>
</dbReference>
<evidence type="ECO:0000259" key="2">
    <source>
        <dbReference type="Pfam" id="PF13632"/>
    </source>
</evidence>
<dbReference type="GO" id="GO:0016740">
    <property type="term" value="F:transferase activity"/>
    <property type="evidence" value="ECO:0007669"/>
    <property type="project" value="UniProtKB-KW"/>
</dbReference>
<keyword evidence="1" id="KW-0472">Membrane</keyword>
<evidence type="ECO:0000256" key="1">
    <source>
        <dbReference type="SAM" id="Phobius"/>
    </source>
</evidence>
<evidence type="ECO:0000313" key="3">
    <source>
        <dbReference type="EMBL" id="KAB8073776.1"/>
    </source>
</evidence>
<evidence type="ECO:0000313" key="4">
    <source>
        <dbReference type="Proteomes" id="UP000326565"/>
    </source>
</evidence>
<keyword evidence="4" id="KW-1185">Reference proteome</keyword>
<feature type="domain" description="Glycosyltransferase 2-like" evidence="2">
    <location>
        <begin position="247"/>
        <end position="464"/>
    </location>
</feature>
<dbReference type="SUPFAM" id="SSF53448">
    <property type="entry name" value="Nucleotide-diphospho-sugar transferases"/>
    <property type="match status" value="1"/>
</dbReference>
<keyword evidence="3" id="KW-0808">Transferase</keyword>
<dbReference type="Pfam" id="PF13632">
    <property type="entry name" value="Glyco_trans_2_3"/>
    <property type="match status" value="1"/>
</dbReference>
<feature type="transmembrane region" description="Helical" evidence="1">
    <location>
        <begin position="53"/>
        <end position="81"/>
    </location>
</feature>
<reference evidence="3 4" key="1">
    <citation type="submission" date="2019-04" db="EMBL/GenBank/DDBJ databases">
        <title>Friends and foes A comparative genomics study of 23 Aspergillus species from section Flavi.</title>
        <authorList>
            <consortium name="DOE Joint Genome Institute"/>
            <person name="Kjaerbolling I."/>
            <person name="Vesth T."/>
            <person name="Frisvad J.C."/>
            <person name="Nybo J.L."/>
            <person name="Theobald S."/>
            <person name="Kildgaard S."/>
            <person name="Isbrandt T."/>
            <person name="Kuo A."/>
            <person name="Sato A."/>
            <person name="Lyhne E.K."/>
            <person name="Kogle M.E."/>
            <person name="Wiebenga A."/>
            <person name="Kun R.S."/>
            <person name="Lubbers R.J."/>
            <person name="Makela M.R."/>
            <person name="Barry K."/>
            <person name="Chovatia M."/>
            <person name="Clum A."/>
            <person name="Daum C."/>
            <person name="Haridas S."/>
            <person name="He G."/>
            <person name="LaButti K."/>
            <person name="Lipzen A."/>
            <person name="Mondo S."/>
            <person name="Riley R."/>
            <person name="Salamov A."/>
            <person name="Simmons B.A."/>
            <person name="Magnuson J.K."/>
            <person name="Henrissat B."/>
            <person name="Mortensen U.H."/>
            <person name="Larsen T.O."/>
            <person name="Devries R.P."/>
            <person name="Grigoriev I.V."/>
            <person name="Machida M."/>
            <person name="Baker S.E."/>
            <person name="Andersen M.R."/>
        </authorList>
    </citation>
    <scope>NUCLEOTIDE SEQUENCE [LARGE SCALE GENOMIC DNA]</scope>
    <source>
        <strain evidence="3 4">CBS 151.66</strain>
    </source>
</reference>
<dbReference type="PANTHER" id="PTHR36851">
    <property type="entry name" value="UNNAMED PRODUCT"/>
    <property type="match status" value="1"/>
</dbReference>
<gene>
    <name evidence="3" type="ORF">BDV29DRAFT_201683</name>
</gene>
<feature type="transmembrane region" description="Helical" evidence="1">
    <location>
        <begin position="12"/>
        <end position="33"/>
    </location>
</feature>
<feature type="transmembrane region" description="Helical" evidence="1">
    <location>
        <begin position="539"/>
        <end position="562"/>
    </location>
</feature>
<sequence length="584" mass="66616">MIAHWISRCLPGFSVISLLVLLLLTSDIVTWPWDKSNSRRGSTPDGKPHPLSIVQRIFILYTILVHVNLFGFTFRLAYALFNMPRETKRALQRRITWPLSPSADRRHLFDSVAKATQQLPDPSTFKINIITIDEVDEPEVIHAIILPNYNEELHTLRTTLNVLASHPRARTQYEVYIAMEEKETGAVEKATELSSTYEKSFRRIHATFHPAGLPGEIAGKSSNVAFAARHIARVHRAALASGTCDVIITVMDADTHLWQDYFTEIRRLHYTYVEEAGRTLYCCPILFDRNADKVPTLVRCADLLWSFAGLSTMYPGTNVSIPTSVYSLPLSLAEKVGGWDSDPTAIGEDMHMMLKCYFETAGNVVTRVIPIPASQCNIASDTGRSWWRSLSTCFARYRQALRHMWGALDSGFAARCTVSYFRLHSRCLFLRPRHLFLSHLLFEAHFLPCQLIILILFSAGYEHLTPSTLLHPSMARTFRVTDILRTLSFLGMNVCLALYERWHTLCLHTRRKDMLEANLTDTGFSHRVWWHWSFLLERICFPIAGMVFGAVPTFQALFSHFWTERLEYRVSKKPAFATGDGDLA</sequence>
<organism evidence="3 4">
    <name type="scientific">Aspergillus leporis</name>
    <dbReference type="NCBI Taxonomy" id="41062"/>
    <lineage>
        <taxon>Eukaryota</taxon>
        <taxon>Fungi</taxon>
        <taxon>Dikarya</taxon>
        <taxon>Ascomycota</taxon>
        <taxon>Pezizomycotina</taxon>
        <taxon>Eurotiomycetes</taxon>
        <taxon>Eurotiomycetidae</taxon>
        <taxon>Eurotiales</taxon>
        <taxon>Aspergillaceae</taxon>
        <taxon>Aspergillus</taxon>
        <taxon>Aspergillus subgen. Circumdati</taxon>
    </lineage>
</organism>
<dbReference type="OrthoDB" id="5819478at2759"/>
<dbReference type="AlphaFoldDB" id="A0A5N5WYZ1"/>